<evidence type="ECO:0000256" key="3">
    <source>
        <dbReference type="ARBA" id="ARBA00022475"/>
    </source>
</evidence>
<feature type="transmembrane region" description="Helical" evidence="7">
    <location>
        <begin position="143"/>
        <end position="163"/>
    </location>
</feature>
<evidence type="ECO:0000313" key="9">
    <source>
        <dbReference type="EMBL" id="MFD1175384.1"/>
    </source>
</evidence>
<evidence type="ECO:0000256" key="2">
    <source>
        <dbReference type="ARBA" id="ARBA00010157"/>
    </source>
</evidence>
<evidence type="ECO:0000256" key="1">
    <source>
        <dbReference type="ARBA" id="ARBA00004651"/>
    </source>
</evidence>
<feature type="transmembrane region" description="Helical" evidence="7">
    <location>
        <begin position="114"/>
        <end position="137"/>
    </location>
</feature>
<evidence type="ECO:0000256" key="4">
    <source>
        <dbReference type="ARBA" id="ARBA00022692"/>
    </source>
</evidence>
<evidence type="ECO:0000259" key="8">
    <source>
        <dbReference type="Pfam" id="PF03176"/>
    </source>
</evidence>
<evidence type="ECO:0000313" key="10">
    <source>
        <dbReference type="Proteomes" id="UP001597262"/>
    </source>
</evidence>
<name>A0ABW3RSD3_9BACL</name>
<comment type="similarity">
    <text evidence="2">Belongs to the resistance-nodulation-cell division (RND) (TC 2.A.6) family. MmpL subfamily.</text>
</comment>
<dbReference type="InterPro" id="IPR050545">
    <property type="entry name" value="Mycobact_MmpL"/>
</dbReference>
<evidence type="ECO:0000256" key="7">
    <source>
        <dbReference type="SAM" id="Phobius"/>
    </source>
</evidence>
<feature type="domain" description="Membrane transport protein MMPL" evidence="8">
    <location>
        <begin position="2"/>
        <end position="199"/>
    </location>
</feature>
<feature type="transmembrane region" description="Helical" evidence="7">
    <location>
        <begin position="832"/>
        <end position="854"/>
    </location>
</feature>
<dbReference type="Gene3D" id="1.10.287.950">
    <property type="entry name" value="Methyl-accepting chemotaxis protein"/>
    <property type="match status" value="2"/>
</dbReference>
<dbReference type="EMBL" id="JBHTLM010000002">
    <property type="protein sequence ID" value="MFD1175384.1"/>
    <property type="molecule type" value="Genomic_DNA"/>
</dbReference>
<keyword evidence="3" id="KW-1003">Cell membrane</keyword>
<keyword evidence="10" id="KW-1185">Reference proteome</keyword>
<feature type="transmembrane region" description="Helical" evidence="7">
    <location>
        <begin position="801"/>
        <end position="820"/>
    </location>
</feature>
<feature type="transmembrane region" description="Helical" evidence="7">
    <location>
        <begin position="71"/>
        <end position="93"/>
    </location>
</feature>
<protein>
    <submittedName>
        <fullName evidence="9">MMPL family transporter</fullName>
    </submittedName>
</protein>
<evidence type="ECO:0000256" key="5">
    <source>
        <dbReference type="ARBA" id="ARBA00022989"/>
    </source>
</evidence>
<dbReference type="InterPro" id="IPR004869">
    <property type="entry name" value="MMPL_dom"/>
</dbReference>
<dbReference type="PANTHER" id="PTHR33406">
    <property type="entry name" value="MEMBRANE PROTEIN MJ1562-RELATED"/>
    <property type="match status" value="1"/>
</dbReference>
<dbReference type="SUPFAM" id="SSF82866">
    <property type="entry name" value="Multidrug efflux transporter AcrB transmembrane domain"/>
    <property type="match status" value="2"/>
</dbReference>
<keyword evidence="6 7" id="KW-0472">Membrane</keyword>
<accession>A0ABW3RSD3</accession>
<proteinExistence type="inferred from homology"/>
<dbReference type="Proteomes" id="UP001597262">
    <property type="component" value="Unassembled WGS sequence"/>
</dbReference>
<feature type="transmembrane region" description="Helical" evidence="7">
    <location>
        <begin position="200"/>
        <end position="217"/>
    </location>
</feature>
<organism evidence="9 10">
    <name type="scientific">Paenibacillus puldeungensis</name>
    <dbReference type="NCBI Taxonomy" id="696536"/>
    <lineage>
        <taxon>Bacteria</taxon>
        <taxon>Bacillati</taxon>
        <taxon>Bacillota</taxon>
        <taxon>Bacilli</taxon>
        <taxon>Bacillales</taxon>
        <taxon>Paenibacillaceae</taxon>
        <taxon>Paenibacillus</taxon>
    </lineage>
</organism>
<sequence length="870" mass="94850">MEDFVKTVEEGVKKTELITIVLIIFILIVVFKSPAAPFIILMNVGLSFLVSRGIVLQLVDNMNFTISNFTNVFLVLVLFGIGTDYSMLLLMRFKEELHHGLDKNTAIINTYKTAGKTVVISSLTIFIGFTCLMLSQFKVYRSASAVAVGVAVLIVMLFTFLPAMMKLFGKYIFWSPLKTAGHSDSKAWEKVASLSTKRPYFALLFVLLVCGLSYFYTENLSYNNLKEVGSEYSSVTGFNVVTDHFSVGKALPVTIAIKNNQTMDNQNTLSTLDDITEAIKSVHGVKKVYSVTQPKGQRIEELYINDQTAAVNDGLNDATEGVDKVNDGLKDAIDEIQSKEVDTEKIDKLQKGAEDLTSNIDLIHTSVTKLKNGMGDASKASKDLSAGIETLDNSMAVFDTSVAELTNAYTALGKGYQQIGTGLGQLLEQTKSFQTAFGGVVAMQGKLEAEHPELAQDATFVTMKQTTIALNSKLQELVDGITTLKASISAANTSLEKANQGLAQAESGIKAMKDGTSKLKQGSSTMSSKLVEAADGQAKIADALGKLEEGSTQLADGQNQMIDGINSLPEELGQLTDGLSGARTGLSKISTGLVDARSYMEKLSESQTTATFFIPEDKIDSEDFVKSMDMYMSEDKNITKINVELSIDPYSEKAMNIVEDIHNTVSAKIKTSSLKDSEWGMYGTTQMNVDLKAMSEKDFRLSSIIMLTGILIVLFVVTRDFWMSVFVMVSLIGSYYIAMSISGLIFDHVLGKGALTWNVPFFAFIMIIALGVDYSIFLIMRHRENKHMSLTESIVQAAKSVGGIIFSAGIILSGTFAAMYPSGVLTLMQLSITVIVGILLLCLIFLPVFIPATISIKEKVIQRFGVNEEN</sequence>
<dbReference type="PANTHER" id="PTHR33406:SF6">
    <property type="entry name" value="MEMBRANE PROTEIN YDGH-RELATED"/>
    <property type="match status" value="1"/>
</dbReference>
<reference evidence="10" key="1">
    <citation type="journal article" date="2019" name="Int. J. Syst. Evol. Microbiol.">
        <title>The Global Catalogue of Microorganisms (GCM) 10K type strain sequencing project: providing services to taxonomists for standard genome sequencing and annotation.</title>
        <authorList>
            <consortium name="The Broad Institute Genomics Platform"/>
            <consortium name="The Broad Institute Genome Sequencing Center for Infectious Disease"/>
            <person name="Wu L."/>
            <person name="Ma J."/>
        </authorList>
    </citation>
    <scope>NUCLEOTIDE SEQUENCE [LARGE SCALE GENOMIC DNA]</scope>
    <source>
        <strain evidence="10">CCUG 59189</strain>
    </source>
</reference>
<feature type="transmembrane region" description="Helical" evidence="7">
    <location>
        <begin position="725"/>
        <end position="746"/>
    </location>
</feature>
<comment type="caution">
    <text evidence="9">The sequence shown here is derived from an EMBL/GenBank/DDBJ whole genome shotgun (WGS) entry which is preliminary data.</text>
</comment>
<feature type="transmembrane region" description="Helical" evidence="7">
    <location>
        <begin position="758"/>
        <end position="780"/>
    </location>
</feature>
<feature type="transmembrane region" description="Helical" evidence="7">
    <location>
        <begin position="699"/>
        <end position="718"/>
    </location>
</feature>
<comment type="subcellular location">
    <subcellularLocation>
        <location evidence="1">Cell membrane</location>
        <topology evidence="1">Multi-pass membrane protein</topology>
    </subcellularLocation>
</comment>
<gene>
    <name evidence="9" type="ORF">ACFQ3W_03600</name>
</gene>
<keyword evidence="4 7" id="KW-0812">Transmembrane</keyword>
<dbReference type="RefSeq" id="WP_379316693.1">
    <property type="nucleotide sequence ID" value="NZ_JBHTLM010000002.1"/>
</dbReference>
<feature type="domain" description="Membrane transport protein MMPL" evidence="8">
    <location>
        <begin position="567"/>
        <end position="855"/>
    </location>
</feature>
<evidence type="ECO:0000256" key="6">
    <source>
        <dbReference type="ARBA" id="ARBA00023136"/>
    </source>
</evidence>
<keyword evidence="5 7" id="KW-1133">Transmembrane helix</keyword>
<feature type="transmembrane region" description="Helical" evidence="7">
    <location>
        <begin position="12"/>
        <end position="31"/>
    </location>
</feature>
<dbReference type="Pfam" id="PF03176">
    <property type="entry name" value="MMPL"/>
    <property type="match status" value="2"/>
</dbReference>
<dbReference type="Gene3D" id="1.20.1640.10">
    <property type="entry name" value="Multidrug efflux transporter AcrB transmembrane domain"/>
    <property type="match status" value="2"/>
</dbReference>